<dbReference type="CDD" id="cd14939">
    <property type="entry name" value="7tmD_STE2"/>
    <property type="match status" value="1"/>
</dbReference>
<evidence type="ECO:0000313" key="4">
    <source>
        <dbReference type="Proteomes" id="UP000076580"/>
    </source>
</evidence>
<feature type="compositionally biased region" description="Polar residues" evidence="1">
    <location>
        <begin position="322"/>
        <end position="337"/>
    </location>
</feature>
<dbReference type="Pfam" id="PF02116">
    <property type="entry name" value="STE2"/>
    <property type="match status" value="1"/>
</dbReference>
<feature type="region of interest" description="Disordered" evidence="1">
    <location>
        <begin position="384"/>
        <end position="415"/>
    </location>
</feature>
<evidence type="ECO:0000313" key="3">
    <source>
        <dbReference type="EMBL" id="KYK58146.1"/>
    </source>
</evidence>
<dbReference type="Gene3D" id="1.10.287.920">
    <property type="entry name" value="Pheromone alpha factor receptor"/>
    <property type="match status" value="1"/>
</dbReference>
<evidence type="ECO:0008006" key="5">
    <source>
        <dbReference type="Google" id="ProtNLM"/>
    </source>
</evidence>
<dbReference type="GO" id="GO:0000750">
    <property type="term" value="P:pheromone-dependent signal transduction involved in conjugation with cellular fusion"/>
    <property type="evidence" value="ECO:0007669"/>
    <property type="project" value="TreeGrafter"/>
</dbReference>
<dbReference type="STRING" id="98403.A0A151GM17"/>
<accession>A0A151GM17</accession>
<feature type="transmembrane region" description="Helical" evidence="2">
    <location>
        <begin position="118"/>
        <end position="137"/>
    </location>
</feature>
<dbReference type="GO" id="GO:0004932">
    <property type="term" value="F:mating-type factor pheromone receptor activity"/>
    <property type="evidence" value="ECO:0007669"/>
    <property type="project" value="InterPro"/>
</dbReference>
<feature type="transmembrane region" description="Helical" evidence="2">
    <location>
        <begin position="158"/>
        <end position="181"/>
    </location>
</feature>
<feature type="transmembrane region" description="Helical" evidence="2">
    <location>
        <begin position="45"/>
        <end position="64"/>
    </location>
</feature>
<feature type="transmembrane region" description="Helical" evidence="2">
    <location>
        <begin position="201"/>
        <end position="222"/>
    </location>
</feature>
<dbReference type="Proteomes" id="UP000076580">
    <property type="component" value="Chromosome 02"/>
</dbReference>
<keyword evidence="2" id="KW-1133">Transmembrane helix</keyword>
<dbReference type="GO" id="GO:0038038">
    <property type="term" value="C:G protein-coupled receptor homodimeric complex"/>
    <property type="evidence" value="ECO:0007669"/>
    <property type="project" value="TreeGrafter"/>
</dbReference>
<dbReference type="InterPro" id="IPR000366">
    <property type="entry name" value="GPCR_STE2"/>
</dbReference>
<feature type="transmembrane region" description="Helical" evidence="2">
    <location>
        <begin position="76"/>
        <end position="98"/>
    </location>
</feature>
<keyword evidence="4" id="KW-1185">Reference proteome</keyword>
<dbReference type="EMBL" id="LAYC01000002">
    <property type="protein sequence ID" value="KYK58146.1"/>
    <property type="molecule type" value="Genomic_DNA"/>
</dbReference>
<evidence type="ECO:0000256" key="2">
    <source>
        <dbReference type="SAM" id="Phobius"/>
    </source>
</evidence>
<dbReference type="AlphaFoldDB" id="A0A151GM17"/>
<dbReference type="PANTHER" id="PTHR28009:SF1">
    <property type="entry name" value="PHEROMONE ALPHA FACTOR RECEPTOR"/>
    <property type="match status" value="1"/>
</dbReference>
<dbReference type="RefSeq" id="XP_040657498.1">
    <property type="nucleotide sequence ID" value="XM_040802465.1"/>
</dbReference>
<dbReference type="InParanoid" id="A0A151GM17"/>
<proteinExistence type="predicted"/>
<feature type="transmembrane region" description="Helical" evidence="2">
    <location>
        <begin position="273"/>
        <end position="290"/>
    </location>
</feature>
<feature type="compositionally biased region" description="Gly residues" evidence="1">
    <location>
        <begin position="301"/>
        <end position="310"/>
    </location>
</feature>
<dbReference type="InterPro" id="IPR027458">
    <property type="entry name" value="STE2_TM1-TM2_sf"/>
</dbReference>
<gene>
    <name evidence="3" type="ORF">DCS_05159</name>
</gene>
<dbReference type="GeneID" id="63717802"/>
<reference evidence="3 4" key="1">
    <citation type="journal article" date="2016" name="Sci. Rep.">
        <title>Insights into Adaptations to a Near-Obligate Nematode Endoparasitic Lifestyle from the Finished Genome of Drechmeria coniospora.</title>
        <authorList>
            <person name="Zhang L."/>
            <person name="Zhou Z."/>
            <person name="Guo Q."/>
            <person name="Fokkens L."/>
            <person name="Miskei M."/>
            <person name="Pocsi I."/>
            <person name="Zhang W."/>
            <person name="Chen M."/>
            <person name="Wang L."/>
            <person name="Sun Y."/>
            <person name="Donzelli B.G."/>
            <person name="Gibson D.M."/>
            <person name="Nelson D.R."/>
            <person name="Luo J.G."/>
            <person name="Rep M."/>
            <person name="Liu H."/>
            <person name="Yang S."/>
            <person name="Wang J."/>
            <person name="Krasnoff S.B."/>
            <person name="Xu Y."/>
            <person name="Molnar I."/>
            <person name="Lin M."/>
        </authorList>
    </citation>
    <scope>NUCLEOTIDE SEQUENCE [LARGE SCALE GENOMIC DNA]</scope>
    <source>
        <strain evidence="3 4">ARSEF 6962</strain>
    </source>
</reference>
<feature type="transmembrane region" description="Helical" evidence="2">
    <location>
        <begin position="243"/>
        <end position="261"/>
    </location>
</feature>
<dbReference type="PRINTS" id="PR00250">
    <property type="entry name" value="GPCRSTE2"/>
</dbReference>
<name>A0A151GM17_DRECN</name>
<sequence length="415" mass="44188">MSGASQSSFDPLVQNVTFLGPDGETPVVVPMAAVDAFDNESINTVLNYGVQIGACIIMLLVVLLMTPRTNFARPSAVLHILGLMACIVRTSLLASFFLSPFNHFYQYFSGDYSSVSTHFYATSVAATVVSLLLVVIIEAALMNQAWTMVRLWPGHVRFGIIAISSVVSLLTIGFRVASMVIQCQAIFALAYPDDKLWVPKAVLITNIVSISWFCAVFNIKLISHLISSRGVLPSAKALSSMEVLVMTNGILMIVPVIFAGLEWGKFSNFEAASMTFTAVALILPLGTLVAQRISTRQSPSGGDGGGGGGVANHNIAQMPPHGNSSPGRSNTDYSSPGPSVAQVVANGPLQCSEVSKCERGMMYPGAGTGMAARDHYDLELSKIDSTSELTTGPPRSAQGGRTNLDREMQMRGQSL</sequence>
<comment type="caution">
    <text evidence="3">The sequence shown here is derived from an EMBL/GenBank/DDBJ whole genome shotgun (WGS) entry which is preliminary data.</text>
</comment>
<keyword evidence="2" id="KW-0812">Transmembrane</keyword>
<organism evidence="3 4">
    <name type="scientific">Drechmeria coniospora</name>
    <name type="common">Nematophagous fungus</name>
    <name type="synonym">Meria coniospora</name>
    <dbReference type="NCBI Taxonomy" id="98403"/>
    <lineage>
        <taxon>Eukaryota</taxon>
        <taxon>Fungi</taxon>
        <taxon>Dikarya</taxon>
        <taxon>Ascomycota</taxon>
        <taxon>Pezizomycotina</taxon>
        <taxon>Sordariomycetes</taxon>
        <taxon>Hypocreomycetidae</taxon>
        <taxon>Hypocreales</taxon>
        <taxon>Ophiocordycipitaceae</taxon>
        <taxon>Drechmeria</taxon>
    </lineage>
</organism>
<keyword evidence="2" id="KW-0472">Membrane</keyword>
<feature type="region of interest" description="Disordered" evidence="1">
    <location>
        <begin position="295"/>
        <end position="341"/>
    </location>
</feature>
<evidence type="ECO:0000256" key="1">
    <source>
        <dbReference type="SAM" id="MobiDB-lite"/>
    </source>
</evidence>
<protein>
    <recommendedName>
        <fullName evidence="5">Pheromone receptor</fullName>
    </recommendedName>
</protein>
<dbReference type="PANTHER" id="PTHR28009">
    <property type="entry name" value="PHEROMONE ALPHA FACTOR RECEPTOR"/>
    <property type="match status" value="1"/>
</dbReference>